<evidence type="ECO:0000313" key="6">
    <source>
        <dbReference type="EMBL" id="TVY04202.1"/>
    </source>
</evidence>
<accession>A0A559JWD2</accession>
<dbReference type="PROSITE" id="PS51257">
    <property type="entry name" value="PROKAR_LIPOPROTEIN"/>
    <property type="match status" value="1"/>
</dbReference>
<dbReference type="Proteomes" id="UP000316330">
    <property type="component" value="Unassembled WGS sequence"/>
</dbReference>
<dbReference type="GO" id="GO:1901982">
    <property type="term" value="F:maltose binding"/>
    <property type="evidence" value="ECO:0007669"/>
    <property type="project" value="TreeGrafter"/>
</dbReference>
<evidence type="ECO:0000256" key="3">
    <source>
        <dbReference type="ARBA" id="ARBA00022729"/>
    </source>
</evidence>
<comment type="similarity">
    <text evidence="1">Belongs to the bacterial solute-binding protein 1 family.</text>
</comment>
<gene>
    <name evidence="6" type="ORF">FPZ45_00965</name>
</gene>
<evidence type="ECO:0000256" key="4">
    <source>
        <dbReference type="SAM" id="MobiDB-lite"/>
    </source>
</evidence>
<protein>
    <submittedName>
        <fullName evidence="6">ABC transporter substrate-binding protein</fullName>
    </submittedName>
</protein>
<feature type="chain" id="PRO_5021799849" evidence="5">
    <location>
        <begin position="24"/>
        <end position="447"/>
    </location>
</feature>
<dbReference type="GO" id="GO:0042956">
    <property type="term" value="P:maltodextrin transmembrane transport"/>
    <property type="evidence" value="ECO:0007669"/>
    <property type="project" value="TreeGrafter"/>
</dbReference>
<comment type="caution">
    <text evidence="6">The sequence shown here is derived from an EMBL/GenBank/DDBJ whole genome shotgun (WGS) entry which is preliminary data.</text>
</comment>
<feature type="compositionally biased region" description="Polar residues" evidence="4">
    <location>
        <begin position="27"/>
        <end position="49"/>
    </location>
</feature>
<evidence type="ECO:0000256" key="5">
    <source>
        <dbReference type="SAM" id="SignalP"/>
    </source>
</evidence>
<dbReference type="OrthoDB" id="9768630at2"/>
<name>A0A559JWD2_9BACL</name>
<reference evidence="6 7" key="1">
    <citation type="submission" date="2019-07" db="EMBL/GenBank/DDBJ databases">
        <authorList>
            <person name="Kim J."/>
        </authorList>
    </citation>
    <scope>NUCLEOTIDE SEQUENCE [LARGE SCALE GENOMIC DNA]</scope>
    <source>
        <strain evidence="6 7">G13</strain>
    </source>
</reference>
<proteinExistence type="inferred from homology"/>
<dbReference type="GO" id="GO:0055052">
    <property type="term" value="C:ATP-binding cassette (ABC) transporter complex, substrate-binding subunit-containing"/>
    <property type="evidence" value="ECO:0007669"/>
    <property type="project" value="TreeGrafter"/>
</dbReference>
<dbReference type="InterPro" id="IPR006059">
    <property type="entry name" value="SBP"/>
</dbReference>
<feature type="signal peptide" evidence="5">
    <location>
        <begin position="1"/>
        <end position="23"/>
    </location>
</feature>
<dbReference type="Gene3D" id="3.40.190.10">
    <property type="entry name" value="Periplasmic binding protein-like II"/>
    <property type="match status" value="1"/>
</dbReference>
<evidence type="ECO:0000313" key="7">
    <source>
        <dbReference type="Proteomes" id="UP000316330"/>
    </source>
</evidence>
<keyword evidence="7" id="KW-1185">Reference proteome</keyword>
<dbReference type="Pfam" id="PF01547">
    <property type="entry name" value="SBP_bac_1"/>
    <property type="match status" value="1"/>
</dbReference>
<keyword evidence="2" id="KW-0813">Transport</keyword>
<dbReference type="PANTHER" id="PTHR30061">
    <property type="entry name" value="MALTOSE-BINDING PERIPLASMIC PROTEIN"/>
    <property type="match status" value="1"/>
</dbReference>
<dbReference type="PANTHER" id="PTHR30061:SF50">
    <property type="entry name" value="MALTOSE_MALTODEXTRIN-BINDING PERIPLASMIC PROTEIN"/>
    <property type="match status" value="1"/>
</dbReference>
<dbReference type="AlphaFoldDB" id="A0A559JWD2"/>
<dbReference type="GO" id="GO:0015768">
    <property type="term" value="P:maltose transport"/>
    <property type="evidence" value="ECO:0007669"/>
    <property type="project" value="TreeGrafter"/>
</dbReference>
<organism evidence="6 7">
    <name type="scientific">Cohnella terricola</name>
    <dbReference type="NCBI Taxonomy" id="1289167"/>
    <lineage>
        <taxon>Bacteria</taxon>
        <taxon>Bacillati</taxon>
        <taxon>Bacillota</taxon>
        <taxon>Bacilli</taxon>
        <taxon>Bacillales</taxon>
        <taxon>Paenibacillaceae</taxon>
        <taxon>Cohnella</taxon>
    </lineage>
</organism>
<dbReference type="SUPFAM" id="SSF53850">
    <property type="entry name" value="Periplasmic binding protein-like II"/>
    <property type="match status" value="1"/>
</dbReference>
<keyword evidence="3 5" id="KW-0732">Signal</keyword>
<sequence length="447" mass="49088">MKGIKRYLALLSCVFLITSIVSACSSTSNSNENKPSESQPSGSQQNESASKNDGEKVSITFWNMFGGGDGAIMTEIVKKFNEEHKGKIEVKAMTQDWGQFYTKLQTAVAGGTAPDLAISHASKLSELVEAGVVVPMDAAADANGVDWSSFNQNILSSTIFNDVHYAIPLDAHPLIFYYNKKILRDLNLLVDDKPAIEPGPDGFVNFLKKIKEGAPKGVSNLGLNSKGETPYRLWWALYNQLNGPEMLDASGTKVMINNEQGKKAAEFLNGLFKDGIVRKNQENSSEEFQAGKVALLLDGVWSTSSFETTKDLEFGAMPVPQIYDKPATWIDSHTFVLPKQKKGEDQNKINAAIEFAKWVTDHAAIWSQAGHIPTTTAAINSDAFKEMPLRQDYLQAATDGAYLPQTPKMWPIKDQLVQALEGIWQGRSSVDQGLDNAVKSMEKLLSR</sequence>
<dbReference type="CDD" id="cd14748">
    <property type="entry name" value="PBP2_UgpB"/>
    <property type="match status" value="1"/>
</dbReference>
<dbReference type="EMBL" id="VNJJ01000001">
    <property type="protein sequence ID" value="TVY04202.1"/>
    <property type="molecule type" value="Genomic_DNA"/>
</dbReference>
<evidence type="ECO:0000256" key="2">
    <source>
        <dbReference type="ARBA" id="ARBA00022448"/>
    </source>
</evidence>
<evidence type="ECO:0000256" key="1">
    <source>
        <dbReference type="ARBA" id="ARBA00008520"/>
    </source>
</evidence>
<feature type="region of interest" description="Disordered" evidence="4">
    <location>
        <begin position="27"/>
        <end position="53"/>
    </location>
</feature>